<keyword evidence="1" id="KW-0472">Membrane</keyword>
<proteinExistence type="predicted"/>
<evidence type="ECO:0000313" key="3">
    <source>
        <dbReference type="Proteomes" id="UP001206572"/>
    </source>
</evidence>
<comment type="caution">
    <text evidence="2">The sequence shown here is derived from an EMBL/GenBank/DDBJ whole genome shotgun (WGS) entry which is preliminary data.</text>
</comment>
<feature type="transmembrane region" description="Helical" evidence="1">
    <location>
        <begin position="66"/>
        <end position="88"/>
    </location>
</feature>
<dbReference type="EMBL" id="JANUHA010000022">
    <property type="protein sequence ID" value="MCS0599042.1"/>
    <property type="molecule type" value="Genomic_DNA"/>
</dbReference>
<keyword evidence="1" id="KW-1133">Transmembrane helix</keyword>
<evidence type="ECO:0000313" key="2">
    <source>
        <dbReference type="EMBL" id="MCS0599042.1"/>
    </source>
</evidence>
<protein>
    <submittedName>
        <fullName evidence="2">DUF4381 domain-containing protein</fullName>
    </submittedName>
</protein>
<gene>
    <name evidence="2" type="ORF">NX780_22095</name>
</gene>
<organism evidence="2 3">
    <name type="scientific">Massilia agri</name>
    <dbReference type="NCBI Taxonomy" id="1886785"/>
    <lineage>
        <taxon>Bacteria</taxon>
        <taxon>Pseudomonadati</taxon>
        <taxon>Pseudomonadota</taxon>
        <taxon>Betaproteobacteria</taxon>
        <taxon>Burkholderiales</taxon>
        <taxon>Oxalobacteraceae</taxon>
        <taxon>Telluria group</taxon>
        <taxon>Massilia</taxon>
    </lineage>
</organism>
<keyword evidence="3" id="KW-1185">Reference proteome</keyword>
<dbReference type="Proteomes" id="UP001206572">
    <property type="component" value="Unassembled WGS sequence"/>
</dbReference>
<accession>A0ABT2AS18</accession>
<dbReference type="RefSeq" id="WP_258830046.1">
    <property type="nucleotide sequence ID" value="NZ_JANUHA010000022.1"/>
</dbReference>
<evidence type="ECO:0000256" key="1">
    <source>
        <dbReference type="SAM" id="Phobius"/>
    </source>
</evidence>
<sequence>MTIGNARWLEYHAPSPTVSRTSMILLYAGLFFVFLAHSTLLHYLAEEAKGRPIPVRAIRYPWPTKGRVACMFALVVGLVLAVLGTLMLLSGRTWPQTPGSWIVCLVLGLLPWLAYAVFVRRRLTRAAPGYEGVRMFLPRPLHPKRYRQIVVLAVLAHVAGFLSNCAG</sequence>
<keyword evidence="1" id="KW-0812">Transmembrane</keyword>
<reference evidence="2 3" key="1">
    <citation type="submission" date="2022-08" db="EMBL/GenBank/DDBJ databases">
        <title>Reclassification of Massilia species as members of the genera Telluria, Duganella, Pseudoduganella, Mokoshia gen. nov. and Zemynaea gen. nov. using orthogonal and non-orthogonal genome-based approaches.</title>
        <authorList>
            <person name="Bowman J.P."/>
        </authorList>
    </citation>
    <scope>NUCLEOTIDE SEQUENCE [LARGE SCALE GENOMIC DNA]</scope>
    <source>
        <strain evidence="2 3">JCM 31661</strain>
    </source>
</reference>
<feature type="transmembrane region" description="Helical" evidence="1">
    <location>
        <begin position="100"/>
        <end position="118"/>
    </location>
</feature>
<feature type="transmembrane region" description="Helical" evidence="1">
    <location>
        <begin position="24"/>
        <end position="45"/>
    </location>
</feature>
<name>A0ABT2AS18_9BURK</name>